<proteinExistence type="predicted"/>
<dbReference type="CDD" id="cd04301">
    <property type="entry name" value="NAT_SF"/>
    <property type="match status" value="1"/>
</dbReference>
<evidence type="ECO:0000256" key="2">
    <source>
        <dbReference type="ARBA" id="ARBA00023315"/>
    </source>
</evidence>
<protein>
    <submittedName>
        <fullName evidence="4">GNAT family N-acetyltransferase</fullName>
    </submittedName>
</protein>
<keyword evidence="1 4" id="KW-0808">Transferase</keyword>
<evidence type="ECO:0000259" key="3">
    <source>
        <dbReference type="PROSITE" id="PS51186"/>
    </source>
</evidence>
<dbReference type="Pfam" id="PF00583">
    <property type="entry name" value="Acetyltransf_1"/>
    <property type="match status" value="1"/>
</dbReference>
<dbReference type="InterPro" id="IPR000182">
    <property type="entry name" value="GNAT_dom"/>
</dbReference>
<dbReference type="SUPFAM" id="SSF55729">
    <property type="entry name" value="Acyl-CoA N-acyltransferases (Nat)"/>
    <property type="match status" value="1"/>
</dbReference>
<dbReference type="InterPro" id="IPR016181">
    <property type="entry name" value="Acyl_CoA_acyltransferase"/>
</dbReference>
<dbReference type="InterPro" id="IPR050832">
    <property type="entry name" value="Bact_Acetyltransf"/>
</dbReference>
<dbReference type="RefSeq" id="WP_152585302.1">
    <property type="nucleotide sequence ID" value="NZ_CP045423.1"/>
</dbReference>
<reference evidence="4 5" key="1">
    <citation type="submission" date="2019-10" db="EMBL/GenBank/DDBJ databases">
        <title>Isolation, Identification of Microvirga thermotolerans HR1, a novel thermophilic bacterium and Comparative Genomics of the genus Microvirga.</title>
        <authorList>
            <person name="Li J."/>
            <person name="Zhang W."/>
            <person name="Lin M."/>
            <person name="Wang J."/>
        </authorList>
    </citation>
    <scope>NUCLEOTIDE SEQUENCE [LARGE SCALE GENOMIC DNA]</scope>
    <source>
        <strain evidence="4 5">HR1</strain>
    </source>
</reference>
<accession>A0A5P9JSQ1</accession>
<dbReference type="EMBL" id="CP045423">
    <property type="protein sequence ID" value="QFU15657.1"/>
    <property type="molecule type" value="Genomic_DNA"/>
</dbReference>
<evidence type="ECO:0000313" key="4">
    <source>
        <dbReference type="EMBL" id="QFU15657.1"/>
    </source>
</evidence>
<organism evidence="4 5">
    <name type="scientific">Microvirga thermotolerans</name>
    <dbReference type="NCBI Taxonomy" id="2651334"/>
    <lineage>
        <taxon>Bacteria</taxon>
        <taxon>Pseudomonadati</taxon>
        <taxon>Pseudomonadota</taxon>
        <taxon>Alphaproteobacteria</taxon>
        <taxon>Hyphomicrobiales</taxon>
        <taxon>Methylobacteriaceae</taxon>
        <taxon>Microvirga</taxon>
    </lineage>
</organism>
<dbReference type="Gene3D" id="3.40.630.30">
    <property type="match status" value="1"/>
</dbReference>
<evidence type="ECO:0000256" key="1">
    <source>
        <dbReference type="ARBA" id="ARBA00022679"/>
    </source>
</evidence>
<gene>
    <name evidence="4" type="ORF">GDR74_05190</name>
</gene>
<name>A0A5P9JSQ1_9HYPH</name>
<dbReference type="KEGG" id="mico:GDR74_05190"/>
<dbReference type="AlphaFoldDB" id="A0A5P9JSQ1"/>
<dbReference type="GO" id="GO:0016747">
    <property type="term" value="F:acyltransferase activity, transferring groups other than amino-acyl groups"/>
    <property type="evidence" value="ECO:0007669"/>
    <property type="project" value="InterPro"/>
</dbReference>
<keyword evidence="2" id="KW-0012">Acyltransferase</keyword>
<sequence length="167" mass="18532">MRALEPADAEAYRALRLQALANAPEAFGASYEEEAGQTLDGIRARIGGHSANRIFGAWSSGRLVGMAGFAARERLKSRHKGIMWGVYVRPDWRGRGLGEALVRQVIDHAALHVVVLEAAVGLHNESARRTYHKLGFRPYGIERKALRVGNVFYDEELLFIDFSDAAR</sequence>
<keyword evidence="5" id="KW-1185">Reference proteome</keyword>
<feature type="domain" description="N-acetyltransferase" evidence="3">
    <location>
        <begin position="1"/>
        <end position="160"/>
    </location>
</feature>
<dbReference type="PANTHER" id="PTHR43877">
    <property type="entry name" value="AMINOALKYLPHOSPHONATE N-ACETYLTRANSFERASE-RELATED-RELATED"/>
    <property type="match status" value="1"/>
</dbReference>
<evidence type="ECO:0000313" key="5">
    <source>
        <dbReference type="Proteomes" id="UP000325614"/>
    </source>
</evidence>
<dbReference type="PROSITE" id="PS51186">
    <property type="entry name" value="GNAT"/>
    <property type="match status" value="1"/>
</dbReference>
<dbReference type="Proteomes" id="UP000325614">
    <property type="component" value="Chromosome"/>
</dbReference>